<dbReference type="EMBL" id="LR721782">
    <property type="protein sequence ID" value="VVW26660.1"/>
    <property type="molecule type" value="Genomic_DNA"/>
</dbReference>
<name>A0A5K1CI45_9MAGN</name>
<proteinExistence type="predicted"/>
<organism evidence="1">
    <name type="scientific">Nymphaea colorata</name>
    <name type="common">pocket water lily</name>
    <dbReference type="NCBI Taxonomy" id="210225"/>
    <lineage>
        <taxon>Eukaryota</taxon>
        <taxon>Viridiplantae</taxon>
        <taxon>Streptophyta</taxon>
        <taxon>Embryophyta</taxon>
        <taxon>Tracheophyta</taxon>
        <taxon>Spermatophyta</taxon>
        <taxon>Magnoliopsida</taxon>
        <taxon>Nymphaeales</taxon>
        <taxon>Nymphaeaceae</taxon>
        <taxon>Nymphaea</taxon>
    </lineage>
</organism>
<sequence>MGHRSYENLKTIRPNMALMGQLFLNKSMGWSEFQTAVIDGHKDRLGEIKLRKPTQSIYAYPLPECMCNM</sequence>
<reference evidence="1" key="1">
    <citation type="submission" date="2019-09" db="EMBL/GenBank/DDBJ databases">
        <authorList>
            <person name="Zhang L."/>
        </authorList>
    </citation>
    <scope>NUCLEOTIDE SEQUENCE</scope>
</reference>
<dbReference type="InterPro" id="IPR052272">
    <property type="entry name" value="GT106_glycosyltransferase"/>
</dbReference>
<dbReference type="PANTHER" id="PTHR31933:SF5">
    <property type="entry name" value="O-FUCOSYLTRANSFERASE 31"/>
    <property type="match status" value="1"/>
</dbReference>
<dbReference type="PANTHER" id="PTHR31933">
    <property type="entry name" value="O-FUCOSYLTRANSFERASE 2-RELATED"/>
    <property type="match status" value="1"/>
</dbReference>
<dbReference type="AlphaFoldDB" id="A0A5K1CI45"/>
<protein>
    <submittedName>
        <fullName evidence="1">Uncharacterized protein</fullName>
    </submittedName>
</protein>
<accession>A0A5K1CI45</accession>
<gene>
    <name evidence="1" type="ORF">NYM_LOCUS17430</name>
</gene>
<evidence type="ECO:0000313" key="1">
    <source>
        <dbReference type="EMBL" id="VVW26660.1"/>
    </source>
</evidence>